<protein>
    <submittedName>
        <fullName evidence="3">Uncharacterized protein</fullName>
    </submittedName>
</protein>
<evidence type="ECO:0000313" key="4">
    <source>
        <dbReference type="Proteomes" id="UP000198599"/>
    </source>
</evidence>
<reference evidence="4" key="1">
    <citation type="submission" date="2016-10" db="EMBL/GenBank/DDBJ databases">
        <authorList>
            <person name="Varghese N."/>
            <person name="Submissions S."/>
        </authorList>
    </citation>
    <scope>NUCLEOTIDE SEQUENCE [LARGE SCALE GENOMIC DNA]</scope>
    <source>
        <strain evidence="4">DSM 28463</strain>
    </source>
</reference>
<evidence type="ECO:0000256" key="1">
    <source>
        <dbReference type="SAM" id="Coils"/>
    </source>
</evidence>
<feature type="coiled-coil region" evidence="1">
    <location>
        <begin position="30"/>
        <end position="78"/>
    </location>
</feature>
<accession>A0A1I5GPG8</accession>
<sequence>MKIRRLENEPDASGNDTENPLDTWLMKVQLERLEYDLEQAATKAERWKQAAEDAAHQNETLEAETKELRALLERSRQARPLAGEKPKELSAQNELMRQLSLQVAHRNATIARLREDLETQRAMRHADLSEAQDAQAAAEARADALRDELTARTAEKEALSEE</sequence>
<feature type="region of interest" description="Disordered" evidence="2">
    <location>
        <begin position="1"/>
        <end position="22"/>
    </location>
</feature>
<dbReference type="Proteomes" id="UP000198599">
    <property type="component" value="Unassembled WGS sequence"/>
</dbReference>
<dbReference type="AlphaFoldDB" id="A0A1I5GPG8"/>
<evidence type="ECO:0000313" key="3">
    <source>
        <dbReference type="EMBL" id="SFO37451.1"/>
    </source>
</evidence>
<keyword evidence="1" id="KW-0175">Coiled coil</keyword>
<keyword evidence="4" id="KW-1185">Reference proteome</keyword>
<organism evidence="3 4">
    <name type="scientific">Roseovarius lutimaris</name>
    <dbReference type="NCBI Taxonomy" id="1005928"/>
    <lineage>
        <taxon>Bacteria</taxon>
        <taxon>Pseudomonadati</taxon>
        <taxon>Pseudomonadota</taxon>
        <taxon>Alphaproteobacteria</taxon>
        <taxon>Rhodobacterales</taxon>
        <taxon>Roseobacteraceae</taxon>
        <taxon>Roseovarius</taxon>
    </lineage>
</organism>
<dbReference type="EMBL" id="FOVP01000034">
    <property type="protein sequence ID" value="SFO37451.1"/>
    <property type="molecule type" value="Genomic_DNA"/>
</dbReference>
<feature type="non-terminal residue" evidence="3">
    <location>
        <position position="162"/>
    </location>
</feature>
<evidence type="ECO:0000256" key="2">
    <source>
        <dbReference type="SAM" id="MobiDB-lite"/>
    </source>
</evidence>
<proteinExistence type="predicted"/>
<feature type="compositionally biased region" description="Low complexity" evidence="2">
    <location>
        <begin position="129"/>
        <end position="139"/>
    </location>
</feature>
<feature type="region of interest" description="Disordered" evidence="2">
    <location>
        <begin position="124"/>
        <end position="162"/>
    </location>
</feature>
<gene>
    <name evidence="3" type="ORF">SAMN04487859_13415</name>
</gene>
<dbReference type="STRING" id="1005928.SAMN04487859_13415"/>
<name>A0A1I5GPG8_9RHOB</name>
<feature type="compositionally biased region" description="Basic and acidic residues" evidence="2">
    <location>
        <begin position="140"/>
        <end position="162"/>
    </location>
</feature>